<feature type="transmembrane region" description="Helical" evidence="1">
    <location>
        <begin position="523"/>
        <end position="549"/>
    </location>
</feature>
<dbReference type="InterPro" id="IPR001036">
    <property type="entry name" value="Acrflvin-R"/>
</dbReference>
<gene>
    <name evidence="2" type="ORF">HELGO_WM20798</name>
</gene>
<feature type="transmembrane region" description="Helical" evidence="1">
    <location>
        <begin position="492"/>
        <end position="517"/>
    </location>
</feature>
<dbReference type="Gene3D" id="3.30.70.1440">
    <property type="entry name" value="Multidrug efflux transporter AcrB pore domain"/>
    <property type="match status" value="1"/>
</dbReference>
<name>A0A6S6U4G2_9BACT</name>
<dbReference type="GO" id="GO:0005886">
    <property type="term" value="C:plasma membrane"/>
    <property type="evidence" value="ECO:0007669"/>
    <property type="project" value="TreeGrafter"/>
</dbReference>
<protein>
    <submittedName>
        <fullName evidence="2">Acriflavin resistance protein</fullName>
    </submittedName>
</protein>
<dbReference type="GO" id="GO:0042910">
    <property type="term" value="F:xenobiotic transmembrane transporter activity"/>
    <property type="evidence" value="ECO:0007669"/>
    <property type="project" value="TreeGrafter"/>
</dbReference>
<accession>A0A6S6U4G2</accession>
<proteinExistence type="predicted"/>
<feature type="transmembrane region" description="Helical" evidence="1">
    <location>
        <begin position="448"/>
        <end position="466"/>
    </location>
</feature>
<dbReference type="EMBL" id="CACVAZ010000152">
    <property type="protein sequence ID" value="CAA6822386.1"/>
    <property type="molecule type" value="Genomic_DNA"/>
</dbReference>
<organism evidence="2">
    <name type="scientific">uncultured Sulfurovum sp</name>
    <dbReference type="NCBI Taxonomy" id="269237"/>
    <lineage>
        <taxon>Bacteria</taxon>
        <taxon>Pseudomonadati</taxon>
        <taxon>Campylobacterota</taxon>
        <taxon>Epsilonproteobacteria</taxon>
        <taxon>Campylobacterales</taxon>
        <taxon>Sulfurovaceae</taxon>
        <taxon>Sulfurovum</taxon>
        <taxon>environmental samples</taxon>
    </lineage>
</organism>
<reference evidence="2" key="1">
    <citation type="submission" date="2020-01" db="EMBL/GenBank/DDBJ databases">
        <authorList>
            <person name="Meier V. D."/>
            <person name="Meier V D."/>
        </authorList>
    </citation>
    <scope>NUCLEOTIDE SEQUENCE</scope>
    <source>
        <strain evidence="2">HLG_WM_MAG_02</strain>
    </source>
</reference>
<dbReference type="PANTHER" id="PTHR32063:SF16">
    <property type="entry name" value="CATION EFFLUX SYSTEM (ACRB_ACRD_ACRF FAMILY)"/>
    <property type="match status" value="1"/>
</dbReference>
<keyword evidence="1" id="KW-1133">Transmembrane helix</keyword>
<dbReference type="SUPFAM" id="SSF82693">
    <property type="entry name" value="Multidrug efflux transporter AcrB pore domain, PN1, PN2, PC1 and PC2 subdomains"/>
    <property type="match status" value="1"/>
</dbReference>
<sequence length="610" mass="67880">MQKLENFIYWIITSNFRKNMVILLTILAFFASLFMFPTGGVLARMLPGKSAATYSIYVDTPTGSSINQTKKVTGCITNILREEKEILDISIFYAQGIPLDYAGLVKGSLMKRTENVAEISVNLTPIHDRDEPSFLMTSRLRPVIQETCQNVVPGTVIKFIEQPSGPPTLAQIVLEVQGENIPQTRKISVEVANILKDTDDLVDVDIMTDDIYKKYQLLPDIEKIAILKLDIEQVNNILYLAFQGMVVATKNSEHLSVQTPIYLVLSDKSKLLRDSSKDAIQSKLSALSLMNKQGLMIPLTDLVRIIKINSTPSIMHKDLKRMINVIAETDNVSQVYPLLDARSKMEKYFSKDYHVSNAPFSTYMFDLELVHKISGEKFLLRWDGEMKVTLDTFRDLGAAFIAALVLIFFLLVIYYKSFALSAIILGGSFLSLIGVIVGHWVADLVTSQTFFLTATSLIGFIALMGISSRNSLLLIDYAKGLINDQGMEKKRAIALASATRATPIFLTAIAIILGSALLAGDPIFGGLGVSLISGTVAAVFVSLLFVPVLMDNTQAMMPDDYVAPKQEKNKEPSKLMKGIKKIFSKIWSFFINLVVNLYHKIRGKKNKEEK</sequence>
<dbReference type="Gene3D" id="3.30.2090.10">
    <property type="entry name" value="Multidrug efflux transporter AcrB TolC docking domain, DN and DC subdomains"/>
    <property type="match status" value="1"/>
</dbReference>
<dbReference type="PANTHER" id="PTHR32063">
    <property type="match status" value="1"/>
</dbReference>
<evidence type="ECO:0000256" key="1">
    <source>
        <dbReference type="SAM" id="Phobius"/>
    </source>
</evidence>
<dbReference type="Pfam" id="PF00873">
    <property type="entry name" value="ACR_tran"/>
    <property type="match status" value="2"/>
</dbReference>
<evidence type="ECO:0000313" key="2">
    <source>
        <dbReference type="EMBL" id="CAA6822386.1"/>
    </source>
</evidence>
<feature type="transmembrane region" description="Helical" evidence="1">
    <location>
        <begin position="396"/>
        <end position="415"/>
    </location>
</feature>
<feature type="transmembrane region" description="Helical" evidence="1">
    <location>
        <begin position="422"/>
        <end position="442"/>
    </location>
</feature>
<dbReference type="Gene3D" id="1.20.1640.10">
    <property type="entry name" value="Multidrug efflux transporter AcrB transmembrane domain"/>
    <property type="match status" value="1"/>
</dbReference>
<dbReference type="Gene3D" id="3.30.70.1430">
    <property type="entry name" value="Multidrug efflux transporter AcrB pore domain"/>
    <property type="match status" value="1"/>
</dbReference>
<dbReference type="AlphaFoldDB" id="A0A6S6U4G2"/>
<keyword evidence="1" id="KW-0812">Transmembrane</keyword>
<dbReference type="InterPro" id="IPR027463">
    <property type="entry name" value="AcrB_DN_DC_subdom"/>
</dbReference>
<keyword evidence="1" id="KW-0472">Membrane</keyword>
<dbReference type="SUPFAM" id="SSF82866">
    <property type="entry name" value="Multidrug efflux transporter AcrB transmembrane domain"/>
    <property type="match status" value="1"/>
</dbReference>